<feature type="transmembrane region" description="Helical" evidence="2">
    <location>
        <begin position="37"/>
        <end position="54"/>
    </location>
</feature>
<dbReference type="SUPFAM" id="SSF51735">
    <property type="entry name" value="NAD(P)-binding Rossmann-fold domains"/>
    <property type="match status" value="1"/>
</dbReference>
<keyword evidence="2" id="KW-0472">Membrane</keyword>
<protein>
    <submittedName>
        <fullName evidence="4">Potassium channel family protein</fullName>
    </submittedName>
</protein>
<dbReference type="OrthoDB" id="9775180at2"/>
<dbReference type="Pfam" id="PF02254">
    <property type="entry name" value="TrkA_N"/>
    <property type="match status" value="1"/>
</dbReference>
<gene>
    <name evidence="4" type="ORF">FE263_19625</name>
</gene>
<sequence length="357" mass="37860">MRNTVSAPLRNLVGGIAFVLLVSAAAIAAYMLHGWSFSDALYFTILTVFTVGYGEVRPIDTEQLRFVTMSLIVLGCSGTIFVTGALVQFITFNQINEILGGRRMKSQIDELRGHVIVCGFGRIGSMLANELKAGGQRLVILERSEARHAQAQAQGHLSLVGDATEEETLRLAGIDRAHALATVLPDDAANVFITLTARSLNASLVIIARGEAPATESKLLQAGANRVVLPTAIGAERIAEIIMFPTLSKSIRNSEREASASLRKLGLELEMVIAEPGSAFAGLTVAEIEQQAAHGFLVLAVQAPGSEPVDELRPQVRVRPGSGVTVVVRSGHEVVLGGFRASAGQLAQAGQALPEPR</sequence>
<dbReference type="PANTHER" id="PTHR43833:SF9">
    <property type="entry name" value="POTASSIUM CHANNEL PROTEIN YUGO-RELATED"/>
    <property type="match status" value="1"/>
</dbReference>
<keyword evidence="4" id="KW-0813">Transport</keyword>
<keyword evidence="4" id="KW-0406">Ion transport</keyword>
<dbReference type="RefSeq" id="WP_138327744.1">
    <property type="nucleotide sequence ID" value="NZ_VCDI01000010.1"/>
</dbReference>
<dbReference type="InterPro" id="IPR003148">
    <property type="entry name" value="RCK_N"/>
</dbReference>
<dbReference type="PROSITE" id="PS51201">
    <property type="entry name" value="RCK_N"/>
    <property type="match status" value="1"/>
</dbReference>
<proteinExistence type="predicted"/>
<dbReference type="SUPFAM" id="SSF81324">
    <property type="entry name" value="Voltage-gated potassium channels"/>
    <property type="match status" value="1"/>
</dbReference>
<dbReference type="AlphaFoldDB" id="A0A5R9IZV5"/>
<keyword evidence="4" id="KW-0407">Ion channel</keyword>
<dbReference type="Proteomes" id="UP000305654">
    <property type="component" value="Unassembled WGS sequence"/>
</dbReference>
<dbReference type="InterPro" id="IPR013099">
    <property type="entry name" value="K_chnl_dom"/>
</dbReference>
<organism evidence="4 5">
    <name type="scientific">Lichenicoccus roseus</name>
    <dbReference type="NCBI Taxonomy" id="2683649"/>
    <lineage>
        <taxon>Bacteria</taxon>
        <taxon>Pseudomonadati</taxon>
        <taxon>Pseudomonadota</taxon>
        <taxon>Alphaproteobacteria</taxon>
        <taxon>Acetobacterales</taxon>
        <taxon>Acetobacteraceae</taxon>
        <taxon>Lichenicoccus</taxon>
    </lineage>
</organism>
<dbReference type="InterPro" id="IPR036291">
    <property type="entry name" value="NAD(P)-bd_dom_sf"/>
</dbReference>
<evidence type="ECO:0000256" key="1">
    <source>
        <dbReference type="ARBA" id="ARBA00004651"/>
    </source>
</evidence>
<reference evidence="4 5" key="1">
    <citation type="submission" date="2019-05" db="EMBL/GenBank/DDBJ databases">
        <authorList>
            <person name="Pankratov T."/>
            <person name="Grouzdev D."/>
        </authorList>
    </citation>
    <scope>NUCLEOTIDE SEQUENCE [LARGE SCALE GENOMIC DNA]</scope>
    <source>
        <strain evidence="4 5">KEBCLARHB70R</strain>
    </source>
</reference>
<evidence type="ECO:0000256" key="2">
    <source>
        <dbReference type="SAM" id="Phobius"/>
    </source>
</evidence>
<dbReference type="Pfam" id="PF07885">
    <property type="entry name" value="Ion_trans_2"/>
    <property type="match status" value="1"/>
</dbReference>
<dbReference type="EMBL" id="VCDI01000010">
    <property type="protein sequence ID" value="TLU70802.1"/>
    <property type="molecule type" value="Genomic_DNA"/>
</dbReference>
<feature type="transmembrane region" description="Helical" evidence="2">
    <location>
        <begin position="66"/>
        <end position="90"/>
    </location>
</feature>
<accession>A0A5R9IZV5</accession>
<dbReference type="PANTHER" id="PTHR43833">
    <property type="entry name" value="POTASSIUM CHANNEL PROTEIN 2-RELATED-RELATED"/>
    <property type="match status" value="1"/>
</dbReference>
<evidence type="ECO:0000313" key="5">
    <source>
        <dbReference type="Proteomes" id="UP000305654"/>
    </source>
</evidence>
<feature type="transmembrane region" description="Helical" evidence="2">
    <location>
        <begin position="12"/>
        <end position="31"/>
    </location>
</feature>
<evidence type="ECO:0000313" key="4">
    <source>
        <dbReference type="EMBL" id="TLU70802.1"/>
    </source>
</evidence>
<comment type="subcellular location">
    <subcellularLocation>
        <location evidence="1">Cell membrane</location>
        <topology evidence="1">Multi-pass membrane protein</topology>
    </subcellularLocation>
</comment>
<comment type="caution">
    <text evidence="4">The sequence shown here is derived from an EMBL/GenBank/DDBJ whole genome shotgun (WGS) entry which is preliminary data.</text>
</comment>
<evidence type="ECO:0000259" key="3">
    <source>
        <dbReference type="PROSITE" id="PS51201"/>
    </source>
</evidence>
<keyword evidence="2" id="KW-0812">Transmembrane</keyword>
<keyword evidence="5" id="KW-1185">Reference proteome</keyword>
<dbReference type="Gene3D" id="3.40.50.720">
    <property type="entry name" value="NAD(P)-binding Rossmann-like Domain"/>
    <property type="match status" value="1"/>
</dbReference>
<name>A0A5R9IZV5_9PROT</name>
<dbReference type="GO" id="GO:0034220">
    <property type="term" value="P:monoatomic ion transmembrane transport"/>
    <property type="evidence" value="ECO:0007669"/>
    <property type="project" value="UniProtKB-KW"/>
</dbReference>
<keyword evidence="2" id="KW-1133">Transmembrane helix</keyword>
<feature type="domain" description="RCK N-terminal" evidence="3">
    <location>
        <begin position="112"/>
        <end position="229"/>
    </location>
</feature>
<dbReference type="Gene3D" id="1.10.287.70">
    <property type="match status" value="1"/>
</dbReference>
<dbReference type="InterPro" id="IPR050721">
    <property type="entry name" value="Trk_Ktr_HKT_K-transport"/>
</dbReference>
<dbReference type="GO" id="GO:0005886">
    <property type="term" value="C:plasma membrane"/>
    <property type="evidence" value="ECO:0007669"/>
    <property type="project" value="UniProtKB-SubCell"/>
</dbReference>
<dbReference type="GO" id="GO:0006813">
    <property type="term" value="P:potassium ion transport"/>
    <property type="evidence" value="ECO:0007669"/>
    <property type="project" value="InterPro"/>
</dbReference>